<evidence type="ECO:0000256" key="3">
    <source>
        <dbReference type="SAM" id="MobiDB-lite"/>
    </source>
</evidence>
<evidence type="ECO:0000313" key="9">
    <source>
        <dbReference type="Proteomes" id="UP000321248"/>
    </source>
</evidence>
<gene>
    <name evidence="8" type="ORF">FU658_12610</name>
</gene>
<protein>
    <submittedName>
        <fullName evidence="8">Efflux RND transporter periplasmic adaptor subunit</fullName>
    </submittedName>
</protein>
<dbReference type="Gene3D" id="2.40.30.170">
    <property type="match status" value="1"/>
</dbReference>
<dbReference type="GO" id="GO:0015562">
    <property type="term" value="F:efflux transmembrane transporter activity"/>
    <property type="evidence" value="ECO:0007669"/>
    <property type="project" value="TreeGrafter"/>
</dbReference>
<name>A0A5C8KIP0_9GAMM</name>
<keyword evidence="2" id="KW-0175">Coiled coil</keyword>
<dbReference type="PANTHER" id="PTHR30469">
    <property type="entry name" value="MULTIDRUG RESISTANCE PROTEIN MDTA"/>
    <property type="match status" value="1"/>
</dbReference>
<dbReference type="RefSeq" id="WP_147892405.1">
    <property type="nucleotide sequence ID" value="NZ_VRTS01000010.1"/>
</dbReference>
<evidence type="ECO:0000259" key="6">
    <source>
        <dbReference type="Pfam" id="PF25973"/>
    </source>
</evidence>
<comment type="similarity">
    <text evidence="1">Belongs to the membrane fusion protein (MFP) (TC 8.A.1) family.</text>
</comment>
<evidence type="ECO:0000313" key="8">
    <source>
        <dbReference type="EMBL" id="TXK59791.1"/>
    </source>
</evidence>
<dbReference type="Pfam" id="PF25954">
    <property type="entry name" value="Beta-barrel_RND_2"/>
    <property type="match status" value="1"/>
</dbReference>
<accession>A0A5C8KIP0</accession>
<dbReference type="InterPro" id="IPR006143">
    <property type="entry name" value="RND_pump_MFP"/>
</dbReference>
<evidence type="ECO:0000259" key="7">
    <source>
        <dbReference type="Pfam" id="PF25989"/>
    </source>
</evidence>
<comment type="caution">
    <text evidence="8">The sequence shown here is derived from an EMBL/GenBank/DDBJ whole genome shotgun (WGS) entry which is preliminary data.</text>
</comment>
<dbReference type="Pfam" id="PF25973">
    <property type="entry name" value="BSH_CzcB"/>
    <property type="match status" value="1"/>
</dbReference>
<dbReference type="PANTHER" id="PTHR30469:SF38">
    <property type="entry name" value="HLYD FAMILY SECRETION PROTEIN"/>
    <property type="match status" value="1"/>
</dbReference>
<dbReference type="Gene3D" id="1.10.287.470">
    <property type="entry name" value="Helix hairpin bin"/>
    <property type="match status" value="1"/>
</dbReference>
<sequence length="404" mass="43367">MDRADEMLQQLRIDRSRGPARKRRPRWVVPLAVVVLLVLVVVAMAALRPVQVTVVGARAAAGGGPASVLDASGFIYARRQATVSSKITGRVEEVLIEEGMRVSQGQVMARLDPVDAQAQDTLARAQAEAARTQLGEIQANLALAERTLERDEQLGERQLISRAQIDQSRAQRDALRARLSNARQQVAVAEDQRAVAALGVDNTVIRAPFDGVVIEKAAQPGEMISPVSAGGGFTRTGIGTIVDMTSLEVEVDVNEAYIGRVQAGMPVDGVLNAYPDWRIPGEVIAIIPAADRSRATVRVRVKLHSDDPRIVPDMGLRVSFLEEADPDAEPLQGVWLPARAIVEDEAGPAVFVVRDSRAVRTPVELGETRDADRLVTSGVGEGQQVVLGPPEGLRDGSRVTVAAR</sequence>
<dbReference type="Gene3D" id="2.40.50.100">
    <property type="match status" value="1"/>
</dbReference>
<dbReference type="InterPro" id="IPR058647">
    <property type="entry name" value="BSH_CzcB-like"/>
</dbReference>
<dbReference type="EMBL" id="VRTS01000010">
    <property type="protein sequence ID" value="TXK59791.1"/>
    <property type="molecule type" value="Genomic_DNA"/>
</dbReference>
<evidence type="ECO:0000256" key="2">
    <source>
        <dbReference type="SAM" id="Coils"/>
    </source>
</evidence>
<evidence type="ECO:0000256" key="1">
    <source>
        <dbReference type="ARBA" id="ARBA00009477"/>
    </source>
</evidence>
<evidence type="ECO:0000259" key="5">
    <source>
        <dbReference type="Pfam" id="PF25954"/>
    </source>
</evidence>
<dbReference type="GO" id="GO:1990281">
    <property type="term" value="C:efflux pump complex"/>
    <property type="evidence" value="ECO:0007669"/>
    <property type="project" value="TreeGrafter"/>
</dbReference>
<reference evidence="8 9" key="1">
    <citation type="submission" date="2019-08" db="EMBL/GenBank/DDBJ databases">
        <authorList>
            <person name="Karlyshev A.V."/>
        </authorList>
    </citation>
    <scope>NUCLEOTIDE SEQUENCE [LARGE SCALE GENOMIC DNA]</scope>
    <source>
        <strain evidence="8 9">Alg18-2.2</strain>
    </source>
</reference>
<feature type="transmembrane region" description="Helical" evidence="4">
    <location>
        <begin position="27"/>
        <end position="47"/>
    </location>
</feature>
<keyword evidence="4" id="KW-0472">Membrane</keyword>
<dbReference type="InterPro" id="IPR058637">
    <property type="entry name" value="YknX-like_C"/>
</dbReference>
<dbReference type="NCBIfam" id="TIGR01730">
    <property type="entry name" value="RND_mfp"/>
    <property type="match status" value="1"/>
</dbReference>
<feature type="coiled-coil region" evidence="2">
    <location>
        <begin position="127"/>
        <end position="192"/>
    </location>
</feature>
<feature type="domain" description="CzcB-like barrel-sandwich hybrid" evidence="6">
    <location>
        <begin position="80"/>
        <end position="225"/>
    </location>
</feature>
<proteinExistence type="inferred from homology"/>
<dbReference type="OrthoDB" id="9789643at2"/>
<dbReference type="Proteomes" id="UP000321248">
    <property type="component" value="Unassembled WGS sequence"/>
</dbReference>
<evidence type="ECO:0000256" key="4">
    <source>
        <dbReference type="SAM" id="Phobius"/>
    </source>
</evidence>
<feature type="region of interest" description="Disordered" evidence="3">
    <location>
        <begin position="371"/>
        <end position="404"/>
    </location>
</feature>
<dbReference type="SUPFAM" id="SSF111369">
    <property type="entry name" value="HlyD-like secretion proteins"/>
    <property type="match status" value="1"/>
</dbReference>
<feature type="domain" description="YknX-like C-terminal permuted SH3-like" evidence="7">
    <location>
        <begin position="335"/>
        <end position="401"/>
    </location>
</feature>
<dbReference type="InterPro" id="IPR058792">
    <property type="entry name" value="Beta-barrel_RND_2"/>
</dbReference>
<keyword evidence="9" id="KW-1185">Reference proteome</keyword>
<organism evidence="8 9">
    <name type="scientific">Alkalisalibacterium limincola</name>
    <dbReference type="NCBI Taxonomy" id="2699169"/>
    <lineage>
        <taxon>Bacteria</taxon>
        <taxon>Pseudomonadati</taxon>
        <taxon>Pseudomonadota</taxon>
        <taxon>Gammaproteobacteria</taxon>
        <taxon>Lysobacterales</taxon>
        <taxon>Lysobacteraceae</taxon>
        <taxon>Alkalisalibacterium</taxon>
    </lineage>
</organism>
<dbReference type="Gene3D" id="2.40.420.20">
    <property type="match status" value="1"/>
</dbReference>
<keyword evidence="4" id="KW-0812">Transmembrane</keyword>
<dbReference type="Pfam" id="PF25989">
    <property type="entry name" value="YknX_C"/>
    <property type="match status" value="1"/>
</dbReference>
<feature type="domain" description="CusB-like beta-barrel" evidence="5">
    <location>
        <begin position="249"/>
        <end position="321"/>
    </location>
</feature>
<keyword evidence="4" id="KW-1133">Transmembrane helix</keyword>
<dbReference type="AlphaFoldDB" id="A0A5C8KIP0"/>